<feature type="modified residue" description="O-(pantetheine 4'-phosphoryl)serine" evidence="5">
    <location>
        <position position="244"/>
    </location>
</feature>
<keyword evidence="5" id="KW-0597">Phosphoprotein</keyword>
<dbReference type="InterPro" id="IPR036736">
    <property type="entry name" value="ACP-like_sf"/>
</dbReference>
<evidence type="ECO:0000256" key="4">
    <source>
        <dbReference type="ARBA" id="ARBA00048590"/>
    </source>
</evidence>
<keyword evidence="3" id="KW-0378">Hydrolase</keyword>
<evidence type="ECO:0000256" key="2">
    <source>
        <dbReference type="ARBA" id="ARBA00012100"/>
    </source>
</evidence>
<dbReference type="InterPro" id="IPR050272">
    <property type="entry name" value="Isochorismatase-like_hydrls"/>
</dbReference>
<dbReference type="EC" id="3.3.2.1" evidence="2"/>
<dbReference type="Proteomes" id="UP000027186">
    <property type="component" value="Plasmid AbAZ39_p2"/>
</dbReference>
<keyword evidence="7" id="KW-0614">Plasmid</keyword>
<accession>A0A060DWN6</accession>
<dbReference type="Pfam" id="PF00550">
    <property type="entry name" value="PP-binding"/>
    <property type="match status" value="1"/>
</dbReference>
<evidence type="ECO:0000256" key="5">
    <source>
        <dbReference type="PIRSR" id="PIRSR001111-50"/>
    </source>
</evidence>
<dbReference type="EMBL" id="CP007795">
    <property type="protein sequence ID" value="AIB15299.1"/>
    <property type="molecule type" value="Genomic_DNA"/>
</dbReference>
<dbReference type="PRINTS" id="PR01398">
    <property type="entry name" value="ISCHRISMTASE"/>
</dbReference>
<dbReference type="Gene3D" id="3.40.50.850">
    <property type="entry name" value="Isochorismatase-like"/>
    <property type="match status" value="1"/>
</dbReference>
<dbReference type="SUPFAM" id="SSF47336">
    <property type="entry name" value="ACP-like"/>
    <property type="match status" value="1"/>
</dbReference>
<dbReference type="RefSeq" id="WP_040136725.1">
    <property type="nucleotide sequence ID" value="NZ_CP007795.1"/>
</dbReference>
<keyword evidence="5" id="KW-0596">Phosphopantetheine</keyword>
<reference evidence="7 8" key="1">
    <citation type="journal article" date="2014" name="Genome Announc.">
        <title>Complete Genome Sequence of the Model Rhizosphere Strain Azospirillum brasilense Az39, Successfully Applied in Agriculture.</title>
        <authorList>
            <person name="Rivera D."/>
            <person name="Revale S."/>
            <person name="Molina R."/>
            <person name="Gualpa J."/>
            <person name="Puente M."/>
            <person name="Maroniche G."/>
            <person name="Paris G."/>
            <person name="Baker D."/>
            <person name="Clavijo B."/>
            <person name="McLay K."/>
            <person name="Spaepen S."/>
            <person name="Perticari A."/>
            <person name="Vazquez M."/>
            <person name="Wisniewski-Dye F."/>
            <person name="Watkins C."/>
            <person name="Martinez-Abarca F."/>
            <person name="Vanderleyden J."/>
            <person name="Cassan F."/>
        </authorList>
    </citation>
    <scope>NUCLEOTIDE SEQUENCE [LARGE SCALE GENOMIC DNA]</scope>
    <source>
        <strain evidence="7 8">Az39</strain>
        <plasmid evidence="7">AbAZ39_p2</plasmid>
    </source>
</reference>
<evidence type="ECO:0000259" key="6">
    <source>
        <dbReference type="PROSITE" id="PS50075"/>
    </source>
</evidence>
<evidence type="ECO:0000256" key="1">
    <source>
        <dbReference type="ARBA" id="ARBA00004924"/>
    </source>
</evidence>
<dbReference type="Pfam" id="PF00857">
    <property type="entry name" value="Isochorismatase"/>
    <property type="match status" value="1"/>
</dbReference>
<dbReference type="Gene3D" id="1.10.1200.10">
    <property type="entry name" value="ACP-like"/>
    <property type="match status" value="1"/>
</dbReference>
<dbReference type="InterPro" id="IPR000868">
    <property type="entry name" value="Isochorismatase-like_dom"/>
</dbReference>
<dbReference type="PIRSF" id="PIRSF001111">
    <property type="entry name" value="Isochorismatase"/>
    <property type="match status" value="1"/>
</dbReference>
<dbReference type="InterPro" id="IPR016291">
    <property type="entry name" value="Isochorismatase"/>
</dbReference>
<dbReference type="SUPFAM" id="SSF52499">
    <property type="entry name" value="Isochorismatase-like hydrolases"/>
    <property type="match status" value="1"/>
</dbReference>
<dbReference type="InterPro" id="IPR036380">
    <property type="entry name" value="Isochorismatase-like_sf"/>
</dbReference>
<evidence type="ECO:0000313" key="8">
    <source>
        <dbReference type="Proteomes" id="UP000027186"/>
    </source>
</evidence>
<geneLocation type="plasmid" evidence="7 8">
    <name>AbAZ39_p2</name>
</geneLocation>
<evidence type="ECO:0000313" key="7">
    <source>
        <dbReference type="EMBL" id="AIB15299.1"/>
    </source>
</evidence>
<protein>
    <recommendedName>
        <fullName evidence="2">isochorismatase</fullName>
        <ecNumber evidence="2">3.3.2.1</ecNumber>
    </recommendedName>
</protein>
<organism evidence="7 8">
    <name type="scientific">Azospirillum argentinense</name>
    <dbReference type="NCBI Taxonomy" id="2970906"/>
    <lineage>
        <taxon>Bacteria</taxon>
        <taxon>Pseudomonadati</taxon>
        <taxon>Pseudomonadota</taxon>
        <taxon>Alphaproteobacteria</taxon>
        <taxon>Rhodospirillales</taxon>
        <taxon>Azospirillaceae</taxon>
        <taxon>Azospirillum</taxon>
    </lineage>
</organism>
<dbReference type="AlphaFoldDB" id="A0A060DWN6"/>
<dbReference type="PROSITE" id="PS50075">
    <property type="entry name" value="CARRIER"/>
    <property type="match status" value="1"/>
</dbReference>
<comment type="cofactor">
    <cofactor evidence="5">
        <name>pantetheine 4'-phosphate</name>
        <dbReference type="ChEBI" id="CHEBI:47942"/>
    </cofactor>
    <text evidence="5">Binds 1 phosphopantetheine covalently.</text>
</comment>
<evidence type="ECO:0000256" key="3">
    <source>
        <dbReference type="ARBA" id="ARBA00022801"/>
    </source>
</evidence>
<feature type="domain" description="Carrier" evidence="6">
    <location>
        <begin position="209"/>
        <end position="283"/>
    </location>
</feature>
<gene>
    <name evidence="7" type="ORF">ABAZ39_25735</name>
</gene>
<dbReference type="PANTHER" id="PTHR43540:SF3">
    <property type="entry name" value="ENTEROBACTIN SYNTHASE COMPONENT B"/>
    <property type="match status" value="1"/>
</dbReference>
<comment type="catalytic activity">
    <reaction evidence="4">
        <text>isochorismate + H2O = (2S,3S)-2,3-dihydroxy-2,3-dihydrobenzoate + pyruvate</text>
        <dbReference type="Rhea" id="RHEA:11112"/>
        <dbReference type="ChEBI" id="CHEBI:15361"/>
        <dbReference type="ChEBI" id="CHEBI:15377"/>
        <dbReference type="ChEBI" id="CHEBI:29780"/>
        <dbReference type="ChEBI" id="CHEBI:58764"/>
        <dbReference type="EC" id="3.3.2.1"/>
    </reaction>
</comment>
<comment type="pathway">
    <text evidence="1">Siderophore biosynthesis.</text>
</comment>
<dbReference type="KEGG" id="abq:ABAZ39_25735"/>
<dbReference type="GO" id="GO:0008908">
    <property type="term" value="F:isochorismatase activity"/>
    <property type="evidence" value="ECO:0007669"/>
    <property type="project" value="UniProtKB-EC"/>
</dbReference>
<sequence length="291" mass="31471">MTIRSIAPYALPTAADLPQDKVSWNLDPARAVLLIHDMQDYFVGFYGAGNPAIVSCIDRIARLKRHLKALGVPVVYTAQPAVQSDADRALLNDLWGPGLTAKPDLAGIVAPLAPDADDRVLTKWRYSAFFRAPLAEMMAEAGRDQLLICGIYAHIGVMQTALDAFMRGIKPFLVADAIADFSREDHMMALRYVARNAGRTIHSDSVLAAPAAVLSKDGLRRILLASLDEVPGDDDNLIDFGLDSIAVMQVVDRWKAAGVEVGFAELATQPSINGWWALIEPRLAASGRVAA</sequence>
<dbReference type="PANTHER" id="PTHR43540">
    <property type="entry name" value="PEROXYUREIDOACRYLATE/UREIDOACRYLATE AMIDOHYDROLASE-RELATED"/>
    <property type="match status" value="1"/>
</dbReference>
<dbReference type="InterPro" id="IPR009081">
    <property type="entry name" value="PP-bd_ACP"/>
</dbReference>
<name>A0A060DWN6_9PROT</name>
<proteinExistence type="predicted"/>